<evidence type="ECO:0000313" key="2">
    <source>
        <dbReference type="EMBL" id="MDX8471857.1"/>
    </source>
</evidence>
<proteinExistence type="predicted"/>
<sequence length="109" mass="12262">MKKLIFASAIALAAAAVPVAPADAHVFFGLGSGYFGFGPFGDFYNSYSEYPFYGPYYGGPYYDTYIGPGYKRGYGSFAVPNRDRDCRIEVVRHRSHHHWVRRGIRVCGY</sequence>
<name>A0ABU4XAN7_9HYPH</name>
<organism evidence="2 3">
    <name type="scientific">Mesorhizobium dulcispinae</name>
    <dbReference type="NCBI Taxonomy" id="3072316"/>
    <lineage>
        <taxon>Bacteria</taxon>
        <taxon>Pseudomonadati</taxon>
        <taxon>Pseudomonadota</taxon>
        <taxon>Alphaproteobacteria</taxon>
        <taxon>Hyphomicrobiales</taxon>
        <taxon>Phyllobacteriaceae</taxon>
        <taxon>Mesorhizobium</taxon>
    </lineage>
</organism>
<dbReference type="Proteomes" id="UP001271780">
    <property type="component" value="Unassembled WGS sequence"/>
</dbReference>
<comment type="caution">
    <text evidence="2">The sequence shown here is derived from an EMBL/GenBank/DDBJ whole genome shotgun (WGS) entry which is preliminary data.</text>
</comment>
<evidence type="ECO:0000256" key="1">
    <source>
        <dbReference type="SAM" id="SignalP"/>
    </source>
</evidence>
<reference evidence="2 3" key="1">
    <citation type="submission" date="2023-08" db="EMBL/GenBank/DDBJ databases">
        <title>Implementing the SeqCode for naming new Mesorhizobium species isolated from Vachellia karroo root nodules.</title>
        <authorList>
            <person name="Van Lill M."/>
        </authorList>
    </citation>
    <scope>NUCLEOTIDE SEQUENCE [LARGE SCALE GENOMIC DNA]</scope>
    <source>
        <strain evidence="2 3">VK23A</strain>
    </source>
</reference>
<accession>A0ABU4XAN7</accession>
<dbReference type="RefSeq" id="WP_320264007.1">
    <property type="nucleotide sequence ID" value="NZ_JAVIIX010000004.1"/>
</dbReference>
<feature type="signal peptide" evidence="1">
    <location>
        <begin position="1"/>
        <end position="22"/>
    </location>
</feature>
<keyword evidence="3" id="KW-1185">Reference proteome</keyword>
<protein>
    <recommendedName>
        <fullName evidence="4">Sulfur globule protein</fullName>
    </recommendedName>
</protein>
<evidence type="ECO:0000313" key="3">
    <source>
        <dbReference type="Proteomes" id="UP001271780"/>
    </source>
</evidence>
<dbReference type="EMBL" id="JAVIIZ010000003">
    <property type="protein sequence ID" value="MDX8471857.1"/>
    <property type="molecule type" value="Genomic_DNA"/>
</dbReference>
<keyword evidence="1" id="KW-0732">Signal</keyword>
<gene>
    <name evidence="2" type="ORF">RFM27_07230</name>
</gene>
<evidence type="ECO:0008006" key="4">
    <source>
        <dbReference type="Google" id="ProtNLM"/>
    </source>
</evidence>
<feature type="chain" id="PRO_5046511641" description="Sulfur globule protein" evidence="1">
    <location>
        <begin position="23"/>
        <end position="109"/>
    </location>
</feature>